<comment type="caution">
    <text evidence="1">The sequence shown here is derived from an EMBL/GenBank/DDBJ whole genome shotgun (WGS) entry which is preliminary data.</text>
</comment>
<dbReference type="Proteomes" id="UP000460298">
    <property type="component" value="Unassembled WGS sequence"/>
</dbReference>
<protein>
    <recommendedName>
        <fullName evidence="3">DNA polymerase III subunit delta</fullName>
    </recommendedName>
</protein>
<dbReference type="EMBL" id="WBUI01000001">
    <property type="protein sequence ID" value="KAB2935226.1"/>
    <property type="molecule type" value="Genomic_DNA"/>
</dbReference>
<dbReference type="SUPFAM" id="SSF52540">
    <property type="entry name" value="P-loop containing nucleoside triphosphate hydrolases"/>
    <property type="match status" value="1"/>
</dbReference>
<dbReference type="PANTHER" id="PTHR11669:SF8">
    <property type="entry name" value="DNA POLYMERASE III SUBUNIT DELTA"/>
    <property type="match status" value="1"/>
</dbReference>
<dbReference type="AlphaFoldDB" id="A0A833M3P2"/>
<proteinExistence type="predicted"/>
<evidence type="ECO:0000313" key="1">
    <source>
        <dbReference type="EMBL" id="KAB2935226.1"/>
    </source>
</evidence>
<name>A0A833M3P2_9LEPT</name>
<evidence type="ECO:0008006" key="3">
    <source>
        <dbReference type="Google" id="ProtNLM"/>
    </source>
</evidence>
<dbReference type="InterPro" id="IPR050238">
    <property type="entry name" value="DNA_Rep/Repair_Clamp_Loader"/>
</dbReference>
<dbReference type="InterPro" id="IPR027417">
    <property type="entry name" value="P-loop_NTPase"/>
</dbReference>
<accession>A0A833M3P2</accession>
<organism evidence="1 2">
    <name type="scientific">Leptonema illini</name>
    <dbReference type="NCBI Taxonomy" id="183"/>
    <lineage>
        <taxon>Bacteria</taxon>
        <taxon>Pseudomonadati</taxon>
        <taxon>Spirochaetota</taxon>
        <taxon>Spirochaetia</taxon>
        <taxon>Leptospirales</taxon>
        <taxon>Leptospiraceae</taxon>
        <taxon>Leptonema</taxon>
    </lineage>
</organism>
<dbReference type="GO" id="GO:0006261">
    <property type="term" value="P:DNA-templated DNA replication"/>
    <property type="evidence" value="ECO:0007669"/>
    <property type="project" value="TreeGrafter"/>
</dbReference>
<gene>
    <name evidence="1" type="ORF">F9K24_00425</name>
</gene>
<sequence length="311" mass="35278">MHSSGLKYQRVASRILDYYRQHPVPPLLIFTGPHGTGKLDAALQFIQEQLCEAGTACGSCSDCRLFQQIGGEAHPDFIQFPAEKTPIGDAKKPEPFTVRWLLSTRLPFAPYHAKRRFVLFPAADLINHEAETALLKTLEEPPDHTRFIFIADSVESLKETILSRGVHVPFHHVPLRALEAQTGIRDVHDLEMLGGSFELLDMIQSEAYRSLKAAVDDALSHQLGLLELEAYVREEAKRNAEMKELEYTYEDFLHAFALLLLQRTRRMPVAGDITQAVHQFLSGMRMAQGGMLPFHLSRLFFDLHRTIYETV</sequence>
<reference evidence="1 2" key="1">
    <citation type="submission" date="2019-10" db="EMBL/GenBank/DDBJ databases">
        <title>Extracellular Electron Transfer in a Candidatus Methanoperedens spp. Enrichment Culture.</title>
        <authorList>
            <person name="Berger S."/>
            <person name="Rangel Shaw D."/>
            <person name="Berben T."/>
            <person name="In 'T Zandt M."/>
            <person name="Frank J."/>
            <person name="Reimann J."/>
            <person name="Jetten M.S.M."/>
            <person name="Welte C.U."/>
        </authorList>
    </citation>
    <scope>NUCLEOTIDE SEQUENCE [LARGE SCALE GENOMIC DNA]</scope>
    <source>
        <strain evidence="1">SB12</strain>
    </source>
</reference>
<dbReference type="Gene3D" id="3.40.50.300">
    <property type="entry name" value="P-loop containing nucleotide triphosphate hydrolases"/>
    <property type="match status" value="1"/>
</dbReference>
<dbReference type="Pfam" id="PF13177">
    <property type="entry name" value="DNA_pol3_delta2"/>
    <property type="match status" value="1"/>
</dbReference>
<evidence type="ECO:0000313" key="2">
    <source>
        <dbReference type="Proteomes" id="UP000460298"/>
    </source>
</evidence>
<dbReference type="PANTHER" id="PTHR11669">
    <property type="entry name" value="REPLICATION FACTOR C / DNA POLYMERASE III GAMMA-TAU SUBUNIT"/>
    <property type="match status" value="1"/>
</dbReference>